<dbReference type="InterPro" id="IPR011033">
    <property type="entry name" value="PRC_barrel-like_sf"/>
</dbReference>
<comment type="similarity">
    <text evidence="5">Belongs to the RimM family.</text>
</comment>
<feature type="domain" description="RimM N-terminal" evidence="6">
    <location>
        <begin position="21"/>
        <end position="97"/>
    </location>
</feature>
<dbReference type="PANTHER" id="PTHR33692">
    <property type="entry name" value="RIBOSOME MATURATION FACTOR RIMM"/>
    <property type="match status" value="1"/>
</dbReference>
<keyword evidence="4 5" id="KW-0143">Chaperone</keyword>
<evidence type="ECO:0000259" key="7">
    <source>
        <dbReference type="Pfam" id="PF24986"/>
    </source>
</evidence>
<comment type="caution">
    <text evidence="8">The sequence shown here is derived from an EMBL/GenBank/DDBJ whole genome shotgun (WGS) entry which is preliminary data.</text>
</comment>
<feature type="domain" description="Ribosome maturation factor RimM PRC barrel" evidence="7">
    <location>
        <begin position="113"/>
        <end position="179"/>
    </location>
</feature>
<evidence type="ECO:0000256" key="1">
    <source>
        <dbReference type="ARBA" id="ARBA00022490"/>
    </source>
</evidence>
<evidence type="ECO:0000256" key="4">
    <source>
        <dbReference type="ARBA" id="ARBA00023186"/>
    </source>
</evidence>
<dbReference type="Proteomes" id="UP000281738">
    <property type="component" value="Unassembled WGS sequence"/>
</dbReference>
<dbReference type="InterPro" id="IPR036976">
    <property type="entry name" value="RimM_N_sf"/>
</dbReference>
<evidence type="ECO:0000256" key="3">
    <source>
        <dbReference type="ARBA" id="ARBA00022552"/>
    </source>
</evidence>
<comment type="subunit">
    <text evidence="5">Binds ribosomal protein uS19.</text>
</comment>
<dbReference type="AlphaFoldDB" id="A0A3N2CX97"/>
<accession>A0A3N2CX97</accession>
<dbReference type="EMBL" id="RKHO01000001">
    <property type="protein sequence ID" value="ROR92151.1"/>
    <property type="molecule type" value="Genomic_DNA"/>
</dbReference>
<evidence type="ECO:0000256" key="5">
    <source>
        <dbReference type="HAMAP-Rule" id="MF_00014"/>
    </source>
</evidence>
<keyword evidence="3 5" id="KW-0698">rRNA processing</keyword>
<dbReference type="PANTHER" id="PTHR33692:SF1">
    <property type="entry name" value="RIBOSOME MATURATION FACTOR RIMM"/>
    <property type="match status" value="1"/>
</dbReference>
<dbReference type="GO" id="GO:0042274">
    <property type="term" value="P:ribosomal small subunit biogenesis"/>
    <property type="evidence" value="ECO:0007669"/>
    <property type="project" value="UniProtKB-UniRule"/>
</dbReference>
<comment type="subcellular location">
    <subcellularLocation>
        <location evidence="5">Cytoplasm</location>
    </subcellularLocation>
</comment>
<name>A0A3N2CX97_9ACTN</name>
<dbReference type="Pfam" id="PF24986">
    <property type="entry name" value="PRC_RimM"/>
    <property type="match status" value="1"/>
</dbReference>
<dbReference type="Gene3D" id="2.30.30.240">
    <property type="entry name" value="PRC-barrel domain"/>
    <property type="match status" value="1"/>
</dbReference>
<dbReference type="InterPro" id="IPR009000">
    <property type="entry name" value="Transl_B-barrel_sf"/>
</dbReference>
<gene>
    <name evidence="5" type="primary">rimM</name>
    <name evidence="8" type="ORF">EDD33_3035</name>
</gene>
<dbReference type="GO" id="GO:0005737">
    <property type="term" value="C:cytoplasm"/>
    <property type="evidence" value="ECO:0007669"/>
    <property type="project" value="UniProtKB-SubCell"/>
</dbReference>
<evidence type="ECO:0000259" key="6">
    <source>
        <dbReference type="Pfam" id="PF01782"/>
    </source>
</evidence>
<dbReference type="InterPro" id="IPR002676">
    <property type="entry name" value="RimM_N"/>
</dbReference>
<keyword evidence="1 5" id="KW-0963">Cytoplasm</keyword>
<evidence type="ECO:0000256" key="2">
    <source>
        <dbReference type="ARBA" id="ARBA00022517"/>
    </source>
</evidence>
<proteinExistence type="inferred from homology"/>
<dbReference type="NCBIfam" id="TIGR02273">
    <property type="entry name" value="16S_RimM"/>
    <property type="match status" value="1"/>
</dbReference>
<dbReference type="GO" id="GO:0006364">
    <property type="term" value="P:rRNA processing"/>
    <property type="evidence" value="ECO:0007669"/>
    <property type="project" value="UniProtKB-UniRule"/>
</dbReference>
<evidence type="ECO:0000313" key="9">
    <source>
        <dbReference type="Proteomes" id="UP000281738"/>
    </source>
</evidence>
<protein>
    <recommendedName>
        <fullName evidence="5">Ribosome maturation factor RimM</fullName>
    </recommendedName>
</protein>
<sequence length="183" mass="19321">MVSTGSTGSAGEGGSTGDWVVVGRVGRAHGIRGDVAVDVRTDEPERRFADGASLRTPTGRLTVASSRMHSGRLLVRFEELADRTAAEAARGTELRVLVDPAESPADPEEFYDHQLVGLRVVTTDGAAVGELLRVEHHGAQDLLVIGTDRGEMLFPFVAALVPEVDLDGGLLVLDDAPGLLDLE</sequence>
<dbReference type="HAMAP" id="MF_00014">
    <property type="entry name" value="Ribosome_mat_RimM"/>
    <property type="match status" value="1"/>
</dbReference>
<keyword evidence="2 5" id="KW-0690">Ribosome biogenesis</keyword>
<reference evidence="8 9" key="1">
    <citation type="submission" date="2018-11" db="EMBL/GenBank/DDBJ databases">
        <title>Sequencing the genomes of 1000 actinobacteria strains.</title>
        <authorList>
            <person name="Klenk H.-P."/>
        </authorList>
    </citation>
    <scope>NUCLEOTIDE SEQUENCE [LARGE SCALE GENOMIC DNA]</scope>
    <source>
        <strain evidence="8 9">DSM 12652</strain>
    </source>
</reference>
<keyword evidence="9" id="KW-1185">Reference proteome</keyword>
<comment type="function">
    <text evidence="5">An accessory protein needed during the final step in the assembly of 30S ribosomal subunit, possibly for assembly of the head region. Essential for efficient processing of 16S rRNA. May be needed both before and after RbfA during the maturation of 16S rRNA. It has affinity for free ribosomal 30S subunits but not for 70S ribosomes.</text>
</comment>
<dbReference type="GO" id="GO:0043022">
    <property type="term" value="F:ribosome binding"/>
    <property type="evidence" value="ECO:0007669"/>
    <property type="project" value="InterPro"/>
</dbReference>
<dbReference type="RefSeq" id="WP_123393501.1">
    <property type="nucleotide sequence ID" value="NZ_RKHO01000001.1"/>
</dbReference>
<dbReference type="InterPro" id="IPR056792">
    <property type="entry name" value="PRC_RimM"/>
</dbReference>
<dbReference type="Gene3D" id="2.40.30.60">
    <property type="entry name" value="RimM"/>
    <property type="match status" value="1"/>
</dbReference>
<dbReference type="GO" id="GO:0005840">
    <property type="term" value="C:ribosome"/>
    <property type="evidence" value="ECO:0007669"/>
    <property type="project" value="InterPro"/>
</dbReference>
<dbReference type="InterPro" id="IPR011961">
    <property type="entry name" value="RimM"/>
</dbReference>
<dbReference type="Pfam" id="PF01782">
    <property type="entry name" value="RimM"/>
    <property type="match status" value="1"/>
</dbReference>
<evidence type="ECO:0000313" key="8">
    <source>
        <dbReference type="EMBL" id="ROR92151.1"/>
    </source>
</evidence>
<dbReference type="SUPFAM" id="SSF50346">
    <property type="entry name" value="PRC-barrel domain"/>
    <property type="match status" value="1"/>
</dbReference>
<organism evidence="8 9">
    <name type="scientific">Nocardioides aurantiacus</name>
    <dbReference type="NCBI Taxonomy" id="86796"/>
    <lineage>
        <taxon>Bacteria</taxon>
        <taxon>Bacillati</taxon>
        <taxon>Actinomycetota</taxon>
        <taxon>Actinomycetes</taxon>
        <taxon>Propionibacteriales</taxon>
        <taxon>Nocardioidaceae</taxon>
        <taxon>Nocardioides</taxon>
    </lineage>
</organism>
<dbReference type="SUPFAM" id="SSF50447">
    <property type="entry name" value="Translation proteins"/>
    <property type="match status" value="1"/>
</dbReference>
<comment type="domain">
    <text evidence="5">The PRC barrel domain binds ribosomal protein uS19.</text>
</comment>
<dbReference type="OrthoDB" id="5381335at2"/>